<evidence type="ECO:0008006" key="4">
    <source>
        <dbReference type="Google" id="ProtNLM"/>
    </source>
</evidence>
<dbReference type="Proteomes" id="UP000284431">
    <property type="component" value="Unassembled WGS sequence"/>
</dbReference>
<feature type="signal peptide" evidence="1">
    <location>
        <begin position="1"/>
        <end position="26"/>
    </location>
</feature>
<dbReference type="RefSeq" id="WP_122134491.1">
    <property type="nucleotide sequence ID" value="NZ_JADNGD010000017.1"/>
</dbReference>
<reference evidence="2 3" key="1">
    <citation type="submission" date="2018-08" db="EMBL/GenBank/DDBJ databases">
        <title>A genome reference for cultivated species of the human gut microbiota.</title>
        <authorList>
            <person name="Zou Y."/>
            <person name="Xue W."/>
            <person name="Luo G."/>
        </authorList>
    </citation>
    <scope>NUCLEOTIDE SEQUENCE [LARGE SCALE GENOMIC DNA]</scope>
    <source>
        <strain evidence="2 3">OF02-6LB</strain>
    </source>
</reference>
<name>A0A413J1H4_9BACE</name>
<keyword evidence="1" id="KW-0732">Signal</keyword>
<gene>
    <name evidence="2" type="ORF">DXA49_12320</name>
</gene>
<dbReference type="Gene3D" id="3.30.1330.60">
    <property type="entry name" value="OmpA-like domain"/>
    <property type="match status" value="1"/>
</dbReference>
<evidence type="ECO:0000313" key="2">
    <source>
        <dbReference type="EMBL" id="RGY24985.1"/>
    </source>
</evidence>
<comment type="caution">
    <text evidence="2">The sequence shown here is derived from an EMBL/GenBank/DDBJ whole genome shotgun (WGS) entry which is preliminary data.</text>
</comment>
<dbReference type="SUPFAM" id="SSF103088">
    <property type="entry name" value="OmpA-like"/>
    <property type="match status" value="1"/>
</dbReference>
<evidence type="ECO:0000256" key="1">
    <source>
        <dbReference type="SAM" id="SignalP"/>
    </source>
</evidence>
<dbReference type="SUPFAM" id="SSF48452">
    <property type="entry name" value="TPR-like"/>
    <property type="match status" value="1"/>
</dbReference>
<dbReference type="InterPro" id="IPR036737">
    <property type="entry name" value="OmpA-like_sf"/>
</dbReference>
<dbReference type="AlphaFoldDB" id="A0A413J1H4"/>
<dbReference type="Gene3D" id="1.25.40.10">
    <property type="entry name" value="Tetratricopeptide repeat domain"/>
    <property type="match status" value="1"/>
</dbReference>
<dbReference type="EMBL" id="QSCS01000018">
    <property type="protein sequence ID" value="RGY24985.1"/>
    <property type="molecule type" value="Genomic_DNA"/>
</dbReference>
<dbReference type="InterPro" id="IPR011990">
    <property type="entry name" value="TPR-like_helical_dom_sf"/>
</dbReference>
<sequence length="488" mass="54680">MKPLQYYKKQILVMGCLGMFPLLSSAQDILSTSGTLRWDYSNSHVEREAGGDVLDITFSVSPLAGLKNQEIAYLFPVYVSADGHDSVRLEPVCVSGKRRYKVIKRRKTLGNLKPGDPGSGEVRSSKELKSSGLTVKSSVPFERWMADGRLVVREVSYGCAECGTNESEGIAFQAGIPLFGEKDYAYSFIEPEKVLVKCYKDSFDCKVVFPVARHDLQEQFAGNAQELDRLKEFLSENLNIQGTELKEVNIKGYASPEGDFDYNKSLAQRRTQTLSEYISSQYPALKKAPVYRTEGVGEDWEGLKEAVNGSTLANKEEILFIIGHNGRDTEREAAIRALDDGRSYQVLLKEFYPSLRRTTFSLSFDVRPYTVEELSGIFEKKPECLSQYEMYRLAGLYVSRGENPLPVYKKAYEQFPDDTVAILNYANALLKYGKDADGALRVLEAVKNDSRALFPMAVACNMKGDWRQAEELLEKAGVSRASMLRLPG</sequence>
<proteinExistence type="predicted"/>
<feature type="chain" id="PRO_5019397390" description="DUF3868 domain-containing protein" evidence="1">
    <location>
        <begin position="27"/>
        <end position="488"/>
    </location>
</feature>
<protein>
    <recommendedName>
        <fullName evidence="4">DUF3868 domain-containing protein</fullName>
    </recommendedName>
</protein>
<accession>A0A413J1H4</accession>
<evidence type="ECO:0000313" key="3">
    <source>
        <dbReference type="Proteomes" id="UP000284431"/>
    </source>
</evidence>
<organism evidence="2 3">
    <name type="scientific">Bacteroides caccae</name>
    <dbReference type="NCBI Taxonomy" id="47678"/>
    <lineage>
        <taxon>Bacteria</taxon>
        <taxon>Pseudomonadati</taxon>
        <taxon>Bacteroidota</taxon>
        <taxon>Bacteroidia</taxon>
        <taxon>Bacteroidales</taxon>
        <taxon>Bacteroidaceae</taxon>
        <taxon>Bacteroides</taxon>
    </lineage>
</organism>